<dbReference type="Proteomes" id="UP000823934">
    <property type="component" value="Unassembled WGS sequence"/>
</dbReference>
<evidence type="ECO:0000259" key="2">
    <source>
        <dbReference type="SMART" id="SM00731"/>
    </source>
</evidence>
<dbReference type="NCBIfam" id="NF003421">
    <property type="entry name" value="PRK04860.1"/>
    <property type="match status" value="1"/>
</dbReference>
<feature type="compositionally biased region" description="Low complexity" evidence="1">
    <location>
        <begin position="114"/>
        <end position="127"/>
    </location>
</feature>
<reference evidence="3" key="1">
    <citation type="journal article" date="2021" name="PeerJ">
        <title>Extensive microbial diversity within the chicken gut microbiome revealed by metagenomics and culture.</title>
        <authorList>
            <person name="Gilroy R."/>
            <person name="Ravi A."/>
            <person name="Getino M."/>
            <person name="Pursley I."/>
            <person name="Horton D.L."/>
            <person name="Alikhan N.F."/>
            <person name="Baker D."/>
            <person name="Gharbi K."/>
            <person name="Hall N."/>
            <person name="Watson M."/>
            <person name="Adriaenssens E.M."/>
            <person name="Foster-Nyarko E."/>
            <person name="Jarju S."/>
            <person name="Secka A."/>
            <person name="Antonio M."/>
            <person name="Oren A."/>
            <person name="Chaudhuri R.R."/>
            <person name="La Ragione R."/>
            <person name="Hildebrand F."/>
            <person name="Pallen M.J."/>
        </authorList>
    </citation>
    <scope>NUCLEOTIDE SEQUENCE</scope>
    <source>
        <strain evidence="3">CHK160-9182</strain>
    </source>
</reference>
<accession>A0A9D1Q5Q1</accession>
<keyword evidence="3" id="KW-0378">Hydrolase</keyword>
<dbReference type="SMART" id="SM00731">
    <property type="entry name" value="SprT"/>
    <property type="match status" value="1"/>
</dbReference>
<dbReference type="GO" id="GO:0008237">
    <property type="term" value="F:metallopeptidase activity"/>
    <property type="evidence" value="ECO:0007669"/>
    <property type="project" value="UniProtKB-KW"/>
</dbReference>
<gene>
    <name evidence="3" type="ORF">H9889_04630</name>
</gene>
<keyword evidence="3" id="KW-0645">Protease</keyword>
<sequence length="312" mass="35831">MEVIHVIAAEKLQDASFSKEALLHQVIEKIIAVEATAMQRLSDKLPRDAMQHLQERILMLKANAAKYHAQEAMMAISLPLSRSSLPSTSSRQSSNLQDFSDHQTSSLMDSMSGSKQKAQSQLQDLQQSQPVELVARREYAADSSIKMAKRPSFLSRAKSFLGLPSSHHVAEENYYPIVSFNQRGRTAGSAHLQRWEIRLNPILLAENSDLFIKEVIPHEYAHLLTFALYGRVQPHGREWQMMMTEIMQLPATRTHCFNTENSVTRHYERFTYYCLCQSHELTAIRHNRIQSRKARYFCKHCGESLERREVST</sequence>
<evidence type="ECO:0000313" key="4">
    <source>
        <dbReference type="Proteomes" id="UP000823934"/>
    </source>
</evidence>
<organism evidence="3 4">
    <name type="scientific">Candidatus Ignatzschineria merdigallinarum</name>
    <dbReference type="NCBI Taxonomy" id="2838621"/>
    <lineage>
        <taxon>Bacteria</taxon>
        <taxon>Pseudomonadati</taxon>
        <taxon>Pseudomonadota</taxon>
        <taxon>Gammaproteobacteria</taxon>
        <taxon>Cardiobacteriales</taxon>
        <taxon>Ignatzschineriaceae</taxon>
        <taxon>Ignatzschineria</taxon>
    </lineage>
</organism>
<dbReference type="PANTHER" id="PTHR38773:SF1">
    <property type="entry name" value="PROTEIN SPRT"/>
    <property type="match status" value="1"/>
</dbReference>
<feature type="domain" description="SprT-like" evidence="2">
    <location>
        <begin position="167"/>
        <end position="308"/>
    </location>
</feature>
<evidence type="ECO:0000313" key="3">
    <source>
        <dbReference type="EMBL" id="HIW06594.1"/>
    </source>
</evidence>
<dbReference type="EMBL" id="DXHP01000101">
    <property type="protein sequence ID" value="HIW06594.1"/>
    <property type="molecule type" value="Genomic_DNA"/>
</dbReference>
<protein>
    <submittedName>
        <fullName evidence="3">SprT family zinc-dependent metalloprotease</fullName>
    </submittedName>
</protein>
<feature type="compositionally biased region" description="Low complexity" evidence="1">
    <location>
        <begin position="83"/>
        <end position="97"/>
    </location>
</feature>
<evidence type="ECO:0000256" key="1">
    <source>
        <dbReference type="SAM" id="MobiDB-lite"/>
    </source>
</evidence>
<proteinExistence type="predicted"/>
<comment type="caution">
    <text evidence="3">The sequence shown here is derived from an EMBL/GenBank/DDBJ whole genome shotgun (WGS) entry which is preliminary data.</text>
</comment>
<reference evidence="3" key="2">
    <citation type="submission" date="2021-04" db="EMBL/GenBank/DDBJ databases">
        <authorList>
            <person name="Gilroy R."/>
        </authorList>
    </citation>
    <scope>NUCLEOTIDE SEQUENCE</scope>
    <source>
        <strain evidence="3">CHK160-9182</strain>
    </source>
</reference>
<keyword evidence="3" id="KW-0482">Metalloprotease</keyword>
<dbReference type="InterPro" id="IPR006640">
    <property type="entry name" value="SprT-like_domain"/>
</dbReference>
<name>A0A9D1Q5Q1_9GAMM</name>
<dbReference type="AlphaFoldDB" id="A0A9D1Q5Q1"/>
<dbReference type="GO" id="GO:0006950">
    <property type="term" value="P:response to stress"/>
    <property type="evidence" value="ECO:0007669"/>
    <property type="project" value="UniProtKB-ARBA"/>
</dbReference>
<feature type="region of interest" description="Disordered" evidence="1">
    <location>
        <begin position="83"/>
        <end position="127"/>
    </location>
</feature>
<dbReference type="Pfam" id="PF10263">
    <property type="entry name" value="SprT-like"/>
    <property type="match status" value="1"/>
</dbReference>
<feature type="compositionally biased region" description="Polar residues" evidence="1">
    <location>
        <begin position="102"/>
        <end position="113"/>
    </location>
</feature>
<dbReference type="PANTHER" id="PTHR38773">
    <property type="entry name" value="PROTEIN SPRT"/>
    <property type="match status" value="1"/>
</dbReference>